<reference evidence="2 3" key="1">
    <citation type="submission" date="2018-04" db="EMBL/GenBank/DDBJ databases">
        <title>Genomic Encyclopedia of Archaeal and Bacterial Type Strains, Phase II (KMG-II): from individual species to whole genera.</title>
        <authorList>
            <person name="Goeker M."/>
        </authorList>
    </citation>
    <scope>NUCLEOTIDE SEQUENCE [LARGE SCALE GENOMIC DNA]</scope>
    <source>
        <strain evidence="2 3">DSM 29329</strain>
    </source>
</reference>
<dbReference type="SUPFAM" id="SSF51735">
    <property type="entry name" value="NAD(P)-binding Rossmann-fold domains"/>
    <property type="match status" value="1"/>
</dbReference>
<evidence type="ECO:0000313" key="3">
    <source>
        <dbReference type="Proteomes" id="UP000244069"/>
    </source>
</evidence>
<accession>A0A2T6B9P8</accession>
<protein>
    <submittedName>
        <fullName evidence="2">Putative NADH-flavin reductase</fullName>
    </submittedName>
</protein>
<dbReference type="GO" id="GO:0042602">
    <property type="term" value="F:riboflavin reductase (NADPH) activity"/>
    <property type="evidence" value="ECO:0007669"/>
    <property type="project" value="TreeGrafter"/>
</dbReference>
<dbReference type="RefSeq" id="WP_107974172.1">
    <property type="nucleotide sequence ID" value="NZ_BMEZ01000001.1"/>
</dbReference>
<dbReference type="Pfam" id="PF13460">
    <property type="entry name" value="NAD_binding_10"/>
    <property type="match status" value="1"/>
</dbReference>
<sequence length="219" mass="23766">MTVPSHPAQPRSVIVFGATGSVGSLAVQSLLDEGHAVTAFARRPERLGVQHARLRRIASDALDFESVSAAMPGHDAAIVTLGAGSALRSRIRSEGTLNVIRAMQVHGVPRLVVQSTLGAHESWGNLDFWWKRVMFGALLRPVHRDHELQEQLVRASGLDWTIVRPSAFVDGPATGAFRVGFAPVERNLKLRIARADVAEFLARQLCERAWSGRAVGIST</sequence>
<dbReference type="AlphaFoldDB" id="A0A2T6B9P8"/>
<proteinExistence type="predicted"/>
<dbReference type="InterPro" id="IPR016040">
    <property type="entry name" value="NAD(P)-bd_dom"/>
</dbReference>
<dbReference type="Proteomes" id="UP000244069">
    <property type="component" value="Unassembled WGS sequence"/>
</dbReference>
<feature type="domain" description="NAD(P)-binding" evidence="1">
    <location>
        <begin position="17"/>
        <end position="205"/>
    </location>
</feature>
<evidence type="ECO:0000259" key="1">
    <source>
        <dbReference type="Pfam" id="PF13460"/>
    </source>
</evidence>
<dbReference type="PANTHER" id="PTHR43355:SF2">
    <property type="entry name" value="FLAVIN REDUCTASE (NADPH)"/>
    <property type="match status" value="1"/>
</dbReference>
<evidence type="ECO:0000313" key="2">
    <source>
        <dbReference type="EMBL" id="PTX52784.1"/>
    </source>
</evidence>
<name>A0A2T6B9P8_9RHOB</name>
<dbReference type="OrthoDB" id="7419852at2"/>
<dbReference type="PANTHER" id="PTHR43355">
    <property type="entry name" value="FLAVIN REDUCTASE (NADPH)"/>
    <property type="match status" value="1"/>
</dbReference>
<dbReference type="Gene3D" id="3.40.50.720">
    <property type="entry name" value="NAD(P)-binding Rossmann-like Domain"/>
    <property type="match status" value="1"/>
</dbReference>
<gene>
    <name evidence="2" type="ORF">C8N44_10174</name>
</gene>
<comment type="caution">
    <text evidence="2">The sequence shown here is derived from an EMBL/GenBank/DDBJ whole genome shotgun (WGS) entry which is preliminary data.</text>
</comment>
<keyword evidence="3" id="KW-1185">Reference proteome</keyword>
<dbReference type="GO" id="GO:0004074">
    <property type="term" value="F:biliverdin reductase [NAD(P)H] activity"/>
    <property type="evidence" value="ECO:0007669"/>
    <property type="project" value="TreeGrafter"/>
</dbReference>
<organism evidence="2 3">
    <name type="scientific">Allosediminivita pacifica</name>
    <dbReference type="NCBI Taxonomy" id="1267769"/>
    <lineage>
        <taxon>Bacteria</taxon>
        <taxon>Pseudomonadati</taxon>
        <taxon>Pseudomonadota</taxon>
        <taxon>Alphaproteobacteria</taxon>
        <taxon>Rhodobacterales</taxon>
        <taxon>Paracoccaceae</taxon>
        <taxon>Allosediminivita</taxon>
    </lineage>
</organism>
<dbReference type="EMBL" id="QBKN01000001">
    <property type="protein sequence ID" value="PTX52784.1"/>
    <property type="molecule type" value="Genomic_DNA"/>
</dbReference>
<dbReference type="InterPro" id="IPR036291">
    <property type="entry name" value="NAD(P)-bd_dom_sf"/>
</dbReference>
<dbReference type="InterPro" id="IPR051606">
    <property type="entry name" value="Polyketide_Oxido-like"/>
</dbReference>